<gene>
    <name evidence="2" type="ORF">UXM345_LOCUS22158</name>
    <name evidence="1" type="ORF">XDN619_LOCUS15527</name>
</gene>
<feature type="non-terminal residue" evidence="1">
    <location>
        <position position="1"/>
    </location>
</feature>
<evidence type="ECO:0000313" key="3">
    <source>
        <dbReference type="Proteomes" id="UP000663887"/>
    </source>
</evidence>
<dbReference type="AlphaFoldDB" id="A0A816SHT0"/>
<dbReference type="EMBL" id="CAJOBF010003604">
    <property type="protein sequence ID" value="CAF4099565.1"/>
    <property type="molecule type" value="Genomic_DNA"/>
</dbReference>
<protein>
    <recommendedName>
        <fullName evidence="4">Apple domain-containing protein</fullName>
    </recommendedName>
</protein>
<evidence type="ECO:0008006" key="4">
    <source>
        <dbReference type="Google" id="ProtNLM"/>
    </source>
</evidence>
<proteinExistence type="predicted"/>
<accession>A0A816SHT0</accession>
<name>A0A816SHT0_9BILA</name>
<dbReference type="Proteomes" id="UP000663842">
    <property type="component" value="Unassembled WGS sequence"/>
</dbReference>
<evidence type="ECO:0000313" key="1">
    <source>
        <dbReference type="EMBL" id="CAF2085105.1"/>
    </source>
</evidence>
<reference evidence="1" key="1">
    <citation type="submission" date="2021-02" db="EMBL/GenBank/DDBJ databases">
        <authorList>
            <person name="Nowell W R."/>
        </authorList>
    </citation>
    <scope>NUCLEOTIDE SEQUENCE</scope>
</reference>
<evidence type="ECO:0000313" key="2">
    <source>
        <dbReference type="EMBL" id="CAF4099565.1"/>
    </source>
</evidence>
<dbReference type="Proteomes" id="UP000663887">
    <property type="component" value="Unassembled WGS sequence"/>
</dbReference>
<sequence>CSKPICGQCIRYAEGFDITGATNEVEFTFQDDHIECACDCFEKCRQRPTTCANWVWKYTDNSGYRTCALYSHFNLPTNVTIGFDLSTSMNLGVISGGSPQQGTLVPHCQFFYSNGTAYGHDEDCVSGPLWTLDNYEFIC</sequence>
<dbReference type="EMBL" id="CAJNRG010006359">
    <property type="protein sequence ID" value="CAF2085105.1"/>
    <property type="molecule type" value="Genomic_DNA"/>
</dbReference>
<comment type="caution">
    <text evidence="1">The sequence shown here is derived from an EMBL/GenBank/DDBJ whole genome shotgun (WGS) entry which is preliminary data.</text>
</comment>
<organism evidence="1 3">
    <name type="scientific">Rotaria magnacalcarata</name>
    <dbReference type="NCBI Taxonomy" id="392030"/>
    <lineage>
        <taxon>Eukaryota</taxon>
        <taxon>Metazoa</taxon>
        <taxon>Spiralia</taxon>
        <taxon>Gnathifera</taxon>
        <taxon>Rotifera</taxon>
        <taxon>Eurotatoria</taxon>
        <taxon>Bdelloidea</taxon>
        <taxon>Philodinida</taxon>
        <taxon>Philodinidae</taxon>
        <taxon>Rotaria</taxon>
    </lineage>
</organism>